<dbReference type="InterPro" id="IPR026019">
    <property type="entry name" value="Ribul_P_3_epim"/>
</dbReference>
<dbReference type="PIRSF" id="PIRSF001461">
    <property type="entry name" value="RPE"/>
    <property type="match status" value="1"/>
</dbReference>
<feature type="binding site" evidence="10">
    <location>
        <position position="175"/>
    </location>
    <ligand>
        <name>a divalent metal cation</name>
        <dbReference type="ChEBI" id="CHEBI:60240"/>
    </ligand>
</feature>
<evidence type="ECO:0000256" key="5">
    <source>
        <dbReference type="ARBA" id="ARBA00001954"/>
    </source>
</evidence>
<keyword evidence="13" id="KW-1185">Reference proteome</keyword>
<comment type="pathway">
    <text evidence="10">Carbohydrate degradation.</text>
</comment>
<name>A0ABY4PEN4_9LACO</name>
<evidence type="ECO:0000313" key="13">
    <source>
        <dbReference type="Proteomes" id="UP000831947"/>
    </source>
</evidence>
<gene>
    <name evidence="10 12" type="primary">rpe</name>
    <name evidence="12" type="ORF">MOO47_03075</name>
</gene>
<evidence type="ECO:0000256" key="11">
    <source>
        <dbReference type="PIRNR" id="PIRNR001461"/>
    </source>
</evidence>
<evidence type="ECO:0000256" key="9">
    <source>
        <dbReference type="ARBA" id="ARBA00023235"/>
    </source>
</evidence>
<feature type="binding site" evidence="10">
    <location>
        <position position="35"/>
    </location>
    <ligand>
        <name>a divalent metal cation</name>
        <dbReference type="ChEBI" id="CHEBI:60240"/>
    </ligand>
</feature>
<proteinExistence type="inferred from homology"/>
<evidence type="ECO:0000256" key="8">
    <source>
        <dbReference type="ARBA" id="ARBA00022723"/>
    </source>
</evidence>
<dbReference type="InterPro" id="IPR000056">
    <property type="entry name" value="Ribul_P_3_epim-like"/>
</dbReference>
<accession>A0ABY4PEN4</accession>
<dbReference type="Pfam" id="PF00834">
    <property type="entry name" value="Ribul_P_3_epim"/>
    <property type="match status" value="1"/>
</dbReference>
<keyword evidence="10 11" id="KW-0119">Carbohydrate metabolism</keyword>
<evidence type="ECO:0000256" key="3">
    <source>
        <dbReference type="ARBA" id="ARBA00001941"/>
    </source>
</evidence>
<dbReference type="InterPro" id="IPR011060">
    <property type="entry name" value="RibuloseP-bd_barrel"/>
</dbReference>
<dbReference type="EMBL" id="CP093365">
    <property type="protein sequence ID" value="UQS84149.1"/>
    <property type="molecule type" value="Genomic_DNA"/>
</dbReference>
<feature type="binding site" evidence="10">
    <location>
        <position position="8"/>
    </location>
    <ligand>
        <name>substrate</name>
    </ligand>
</feature>
<comment type="function">
    <text evidence="10">Catalyzes the reversible epimerization of D-ribulose 5-phosphate to D-xylulose 5-phosphate.</text>
</comment>
<comment type="cofactor">
    <cofactor evidence="3">
        <name>Co(2+)</name>
        <dbReference type="ChEBI" id="CHEBI:48828"/>
    </cofactor>
</comment>
<evidence type="ECO:0000256" key="2">
    <source>
        <dbReference type="ARBA" id="ARBA00001936"/>
    </source>
</evidence>
<comment type="cofactor">
    <cofactor evidence="5">
        <name>Fe(2+)</name>
        <dbReference type="ChEBI" id="CHEBI:29033"/>
    </cofactor>
</comment>
<feature type="binding site" evidence="10">
    <location>
        <position position="33"/>
    </location>
    <ligand>
        <name>a divalent metal cation</name>
        <dbReference type="ChEBI" id="CHEBI:60240"/>
    </ligand>
</feature>
<sequence>MTKKIAPSLMCTDLGNVARDIQDLDAAGVDYYHIDIMDGSFVPNFTLGPDFTKAVRKLTDKPLDIHTMVNQPERFVDLFKQAGADMMSIHAEATNNLQGTLTQIKASGMQAGVAINPATPLNVLDYVLPVADYVVLMTVNPGFAGQKFIPEMYQKIAQLKQKITDLHLPTKIEVDGNLGAQTIPQCVETGADWFVGGTSSIYHAGASLADNVAQTRQWLEVK</sequence>
<dbReference type="PROSITE" id="PS01086">
    <property type="entry name" value="RIBUL_P_3_EPIMER_2"/>
    <property type="match status" value="1"/>
</dbReference>
<dbReference type="NCBIfam" id="NF004076">
    <property type="entry name" value="PRK05581.1-4"/>
    <property type="match status" value="1"/>
</dbReference>
<feature type="active site" description="Proton acceptor" evidence="10">
    <location>
        <position position="35"/>
    </location>
</feature>
<dbReference type="SUPFAM" id="SSF51366">
    <property type="entry name" value="Ribulose-phoshate binding barrel"/>
    <property type="match status" value="1"/>
</dbReference>
<dbReference type="PANTHER" id="PTHR11749">
    <property type="entry name" value="RIBULOSE-5-PHOSPHATE-3-EPIMERASE"/>
    <property type="match status" value="1"/>
</dbReference>
<dbReference type="GO" id="GO:0004750">
    <property type="term" value="F:D-ribulose-phosphate 3-epimerase activity"/>
    <property type="evidence" value="ECO:0007669"/>
    <property type="project" value="UniProtKB-EC"/>
</dbReference>
<comment type="cofactor">
    <cofactor evidence="10">
        <name>a divalent metal cation</name>
        <dbReference type="ChEBI" id="CHEBI:60240"/>
    </cofactor>
    <text evidence="10">Binds 1 divalent metal cation per subunit.</text>
</comment>
<feature type="binding site" evidence="10">
    <location>
        <position position="66"/>
    </location>
    <ligand>
        <name>substrate</name>
    </ligand>
</feature>
<evidence type="ECO:0000256" key="7">
    <source>
        <dbReference type="ARBA" id="ARBA00013188"/>
    </source>
</evidence>
<evidence type="ECO:0000313" key="12">
    <source>
        <dbReference type="EMBL" id="UQS84149.1"/>
    </source>
</evidence>
<evidence type="ECO:0000256" key="6">
    <source>
        <dbReference type="ARBA" id="ARBA00009541"/>
    </source>
</evidence>
<feature type="binding site" evidence="10">
    <location>
        <position position="66"/>
    </location>
    <ligand>
        <name>a divalent metal cation</name>
        <dbReference type="ChEBI" id="CHEBI:60240"/>
    </ligand>
</feature>
<dbReference type="NCBIfam" id="TIGR01163">
    <property type="entry name" value="rpe"/>
    <property type="match status" value="1"/>
</dbReference>
<dbReference type="Proteomes" id="UP000831947">
    <property type="component" value="Chromosome"/>
</dbReference>
<comment type="catalytic activity">
    <reaction evidence="1 10 11">
        <text>D-ribulose 5-phosphate = D-xylulose 5-phosphate</text>
        <dbReference type="Rhea" id="RHEA:13677"/>
        <dbReference type="ChEBI" id="CHEBI:57737"/>
        <dbReference type="ChEBI" id="CHEBI:58121"/>
        <dbReference type="EC" id="5.1.3.1"/>
    </reaction>
</comment>
<dbReference type="HAMAP" id="MF_02227">
    <property type="entry name" value="RPE"/>
    <property type="match status" value="1"/>
</dbReference>
<protein>
    <recommendedName>
        <fullName evidence="7 10">Ribulose-phosphate 3-epimerase</fullName>
        <ecNumber evidence="7 10">5.1.3.1</ecNumber>
    </recommendedName>
</protein>
<evidence type="ECO:0000256" key="1">
    <source>
        <dbReference type="ARBA" id="ARBA00001782"/>
    </source>
</evidence>
<organism evidence="12 13">
    <name type="scientific">Bombilactobacillus thymidiniphilus</name>
    <dbReference type="NCBI Taxonomy" id="2923363"/>
    <lineage>
        <taxon>Bacteria</taxon>
        <taxon>Bacillati</taxon>
        <taxon>Bacillota</taxon>
        <taxon>Bacilli</taxon>
        <taxon>Lactobacillales</taxon>
        <taxon>Lactobacillaceae</taxon>
        <taxon>Bombilactobacillus</taxon>
    </lineage>
</organism>
<dbReference type="RefSeq" id="WP_249513333.1">
    <property type="nucleotide sequence ID" value="NZ_CP093365.1"/>
</dbReference>
<evidence type="ECO:0000256" key="4">
    <source>
        <dbReference type="ARBA" id="ARBA00001947"/>
    </source>
</evidence>
<feature type="active site" description="Proton donor" evidence="10">
    <location>
        <position position="175"/>
    </location>
</feature>
<keyword evidence="9 10" id="KW-0413">Isomerase</keyword>
<feature type="binding site" evidence="10">
    <location>
        <begin position="142"/>
        <end position="145"/>
    </location>
    <ligand>
        <name>substrate</name>
    </ligand>
</feature>
<comment type="caution">
    <text evidence="10">Lacks conserved residue(s) required for the propagation of feature annotation.</text>
</comment>
<comment type="cofactor">
    <cofactor evidence="4">
        <name>Zn(2+)</name>
        <dbReference type="ChEBI" id="CHEBI:29105"/>
    </cofactor>
</comment>
<dbReference type="CDD" id="cd00429">
    <property type="entry name" value="RPE"/>
    <property type="match status" value="1"/>
</dbReference>
<reference evidence="12 13" key="1">
    <citation type="journal article" date="2022" name="Int. J. Syst. Evol. Microbiol.">
        <title>Apilactobacillus apisilvae sp. nov., Nicolia spurrieriana gen. nov. sp. nov., Bombilactobacillus folatiphilus sp. nov. and Bombilactobacillus thymidiniphilus sp. nov., four new lactic acid bacterial isolates from stingless bees Tetragonula carbonaria and Austroplebeia australis.</title>
        <authorList>
            <person name="Oliphant S.A."/>
            <person name="Watson-Haigh N.S."/>
            <person name="Sumby K.M."/>
            <person name="Gardner J."/>
            <person name="Groom S."/>
            <person name="Jiranek V."/>
        </authorList>
    </citation>
    <scope>NUCLEOTIDE SEQUENCE [LARGE SCALE GENOMIC DNA]</scope>
    <source>
        <strain evidence="12 13">SG4_A1</strain>
    </source>
</reference>
<dbReference type="Gene3D" id="3.20.20.70">
    <property type="entry name" value="Aldolase class I"/>
    <property type="match status" value="1"/>
</dbReference>
<dbReference type="InterPro" id="IPR013785">
    <property type="entry name" value="Aldolase_TIM"/>
</dbReference>
<comment type="cofactor">
    <cofactor evidence="2">
        <name>Mn(2+)</name>
        <dbReference type="ChEBI" id="CHEBI:29035"/>
    </cofactor>
</comment>
<dbReference type="EC" id="5.1.3.1" evidence="7 10"/>
<evidence type="ECO:0000256" key="10">
    <source>
        <dbReference type="HAMAP-Rule" id="MF_02227"/>
    </source>
</evidence>
<comment type="similarity">
    <text evidence="6 10 11">Belongs to the ribulose-phosphate 3-epimerase family.</text>
</comment>
<keyword evidence="8 10" id="KW-0479">Metal-binding</keyword>